<name>A0A0W4ZJV4_PNEJ7</name>
<evidence type="ECO:0000256" key="6">
    <source>
        <dbReference type="SAM" id="MobiDB-lite"/>
    </source>
</evidence>
<dbReference type="EMBL" id="LFWA01000011">
    <property type="protein sequence ID" value="KTW28663.1"/>
    <property type="molecule type" value="Genomic_DNA"/>
</dbReference>
<dbReference type="STRING" id="1408657.A0A0W4ZJV4"/>
<dbReference type="PANTHER" id="PTHR11846">
    <property type="entry name" value="ADENYLOSUCCINATE SYNTHETASE"/>
    <property type="match status" value="1"/>
</dbReference>
<dbReference type="OrthoDB" id="10265645at2759"/>
<gene>
    <name evidence="7" type="ORF">T551_02513</name>
</gene>
<accession>A0A0W4ZJV4</accession>
<dbReference type="VEuPathDB" id="FungiDB:T551_02513"/>
<dbReference type="SUPFAM" id="SSF52540">
    <property type="entry name" value="P-loop containing nucleoside triphosphate hydrolases"/>
    <property type="match status" value="1"/>
</dbReference>
<dbReference type="Proteomes" id="UP000053447">
    <property type="component" value="Unassembled WGS sequence"/>
</dbReference>
<dbReference type="RefSeq" id="XP_018228998.1">
    <property type="nucleotide sequence ID" value="XM_018374776.1"/>
</dbReference>
<proteinExistence type="predicted"/>
<keyword evidence="4" id="KW-0658">Purine biosynthesis</keyword>
<evidence type="ECO:0000256" key="2">
    <source>
        <dbReference type="ARBA" id="ARBA00022723"/>
    </source>
</evidence>
<dbReference type="SMART" id="SM00788">
    <property type="entry name" value="Adenylsucc_synt"/>
    <property type="match status" value="1"/>
</dbReference>
<dbReference type="Gene3D" id="3.40.440.10">
    <property type="entry name" value="Adenylosuccinate Synthetase, subunit A, domain 1"/>
    <property type="match status" value="1"/>
</dbReference>
<keyword evidence="1" id="KW-0436">Ligase</keyword>
<dbReference type="InterPro" id="IPR001114">
    <property type="entry name" value="Adenylosuccinate_synthetase"/>
</dbReference>
<dbReference type="Pfam" id="PF00709">
    <property type="entry name" value="Adenylsucc_synt"/>
    <property type="match status" value="1"/>
</dbReference>
<dbReference type="AlphaFoldDB" id="A0A0W4ZJV4"/>
<keyword evidence="5" id="KW-0460">Magnesium</keyword>
<evidence type="ECO:0000313" key="7">
    <source>
        <dbReference type="EMBL" id="KTW28663.1"/>
    </source>
</evidence>
<dbReference type="GO" id="GO:0046872">
    <property type="term" value="F:metal ion binding"/>
    <property type="evidence" value="ECO:0007669"/>
    <property type="project" value="UniProtKB-KW"/>
</dbReference>
<dbReference type="GO" id="GO:0044208">
    <property type="term" value="P:'de novo' AMP biosynthetic process"/>
    <property type="evidence" value="ECO:0007669"/>
    <property type="project" value="TreeGrafter"/>
</dbReference>
<sequence length="120" mass="13240">MGRRRRLTRIGKGKLVDILSAQADLCARCQGGNNAGHTIFTGKECYQVHIVPSGVVTPGCDNLIGDRCAGNTRDRYKKPDFCIGSSTYRFRLPPRGGQVERERAGRAQHWDDGEGHWAGI</sequence>
<evidence type="ECO:0000256" key="1">
    <source>
        <dbReference type="ARBA" id="ARBA00022598"/>
    </source>
</evidence>
<protein>
    <submittedName>
        <fullName evidence="7">Adenylosuccinate synthase</fullName>
    </submittedName>
</protein>
<feature type="compositionally biased region" description="Basic and acidic residues" evidence="6">
    <location>
        <begin position="98"/>
        <end position="120"/>
    </location>
</feature>
<evidence type="ECO:0000256" key="5">
    <source>
        <dbReference type="ARBA" id="ARBA00022842"/>
    </source>
</evidence>
<dbReference type="GO" id="GO:0000166">
    <property type="term" value="F:nucleotide binding"/>
    <property type="evidence" value="ECO:0007669"/>
    <property type="project" value="UniProtKB-KW"/>
</dbReference>
<dbReference type="GO" id="GO:0004019">
    <property type="term" value="F:adenylosuccinate synthase activity"/>
    <property type="evidence" value="ECO:0007669"/>
    <property type="project" value="InterPro"/>
</dbReference>
<keyword evidence="3" id="KW-0547">Nucleotide-binding</keyword>
<feature type="region of interest" description="Disordered" evidence="6">
    <location>
        <begin position="95"/>
        <end position="120"/>
    </location>
</feature>
<dbReference type="GeneID" id="28941031"/>
<comment type="caution">
    <text evidence="7">The sequence shown here is derived from an EMBL/GenBank/DDBJ whole genome shotgun (WGS) entry which is preliminary data.</text>
</comment>
<reference evidence="8" key="1">
    <citation type="journal article" date="2016" name="Nat. Commun.">
        <title>Genome analysis of three Pneumocystis species reveals adaptation mechanisms to life exclusively in mammalian hosts.</title>
        <authorList>
            <person name="Ma L."/>
            <person name="Chen Z."/>
            <person name="Huang D.W."/>
            <person name="Kutty G."/>
            <person name="Ishihara M."/>
            <person name="Wang H."/>
            <person name="Abouelleil A."/>
            <person name="Bishop L."/>
            <person name="Davey E."/>
            <person name="Deng R."/>
            <person name="Deng X."/>
            <person name="Fan L."/>
            <person name="Fantoni G."/>
            <person name="Fitzgerald M."/>
            <person name="Gogineni E."/>
            <person name="Goldberg J.M."/>
            <person name="Handley G."/>
            <person name="Hu X."/>
            <person name="Huber C."/>
            <person name="Jiao X."/>
            <person name="Jones K."/>
            <person name="Levin J.Z."/>
            <person name="Liu Y."/>
            <person name="Macdonald P."/>
            <person name="Melnikov A."/>
            <person name="Raley C."/>
            <person name="Sassi M."/>
            <person name="Sherman B.T."/>
            <person name="Song X."/>
            <person name="Sykes S."/>
            <person name="Tran B."/>
            <person name="Walsh L."/>
            <person name="Xia Y."/>
            <person name="Yang J."/>
            <person name="Young S."/>
            <person name="Zeng Q."/>
            <person name="Zheng X."/>
            <person name="Stephens R."/>
            <person name="Nusbaum C."/>
            <person name="Birren B.W."/>
            <person name="Azadi P."/>
            <person name="Lempicki R.A."/>
            <person name="Cuomo C.A."/>
            <person name="Kovacs J.A."/>
        </authorList>
    </citation>
    <scope>NUCLEOTIDE SEQUENCE [LARGE SCALE GENOMIC DNA]</scope>
    <source>
        <strain evidence="8">RU7</strain>
    </source>
</reference>
<dbReference type="InterPro" id="IPR027417">
    <property type="entry name" value="P-loop_NTPase"/>
</dbReference>
<keyword evidence="2" id="KW-0479">Metal-binding</keyword>
<evidence type="ECO:0000256" key="4">
    <source>
        <dbReference type="ARBA" id="ARBA00022755"/>
    </source>
</evidence>
<dbReference type="InterPro" id="IPR042109">
    <property type="entry name" value="Adenylosuccinate_synth_dom1"/>
</dbReference>
<keyword evidence="8" id="KW-1185">Reference proteome</keyword>
<evidence type="ECO:0000313" key="8">
    <source>
        <dbReference type="Proteomes" id="UP000053447"/>
    </source>
</evidence>
<evidence type="ECO:0000256" key="3">
    <source>
        <dbReference type="ARBA" id="ARBA00022741"/>
    </source>
</evidence>
<dbReference type="PANTHER" id="PTHR11846:SF0">
    <property type="entry name" value="ADENYLOSUCCINATE SYNTHETASE"/>
    <property type="match status" value="1"/>
</dbReference>
<organism evidence="7 8">
    <name type="scientific">Pneumocystis jirovecii (strain RU7)</name>
    <name type="common">Human pneumocystis pneumonia agent</name>
    <dbReference type="NCBI Taxonomy" id="1408657"/>
    <lineage>
        <taxon>Eukaryota</taxon>
        <taxon>Fungi</taxon>
        <taxon>Dikarya</taxon>
        <taxon>Ascomycota</taxon>
        <taxon>Taphrinomycotina</taxon>
        <taxon>Pneumocystomycetes</taxon>
        <taxon>Pneumocystaceae</taxon>
        <taxon>Pneumocystis</taxon>
    </lineage>
</organism>
<dbReference type="GO" id="GO:0046040">
    <property type="term" value="P:IMP metabolic process"/>
    <property type="evidence" value="ECO:0007669"/>
    <property type="project" value="TreeGrafter"/>
</dbReference>
<dbReference type="GO" id="GO:0005737">
    <property type="term" value="C:cytoplasm"/>
    <property type="evidence" value="ECO:0007669"/>
    <property type="project" value="TreeGrafter"/>
</dbReference>